<dbReference type="PANTHER" id="PTHR23033:SF47">
    <property type="entry name" value="APPLE DOMAIN-CONTAINING PROTEIN-RELATED"/>
    <property type="match status" value="1"/>
</dbReference>
<accession>A0A5J4YTT9</accession>
<keyword evidence="3 8" id="KW-0812">Transmembrane</keyword>
<dbReference type="Proteomes" id="UP000324585">
    <property type="component" value="Unassembled WGS sequence"/>
</dbReference>
<evidence type="ECO:0000256" key="8">
    <source>
        <dbReference type="SAM" id="Phobius"/>
    </source>
</evidence>
<evidence type="ECO:0000313" key="9">
    <source>
        <dbReference type="EMBL" id="KAA8494183.1"/>
    </source>
</evidence>
<feature type="compositionally biased region" description="Basic and acidic residues" evidence="7">
    <location>
        <begin position="145"/>
        <end position="154"/>
    </location>
</feature>
<organism evidence="9 10">
    <name type="scientific">Porphyridium purpureum</name>
    <name type="common">Red alga</name>
    <name type="synonym">Porphyridium cruentum</name>
    <dbReference type="NCBI Taxonomy" id="35688"/>
    <lineage>
        <taxon>Eukaryota</taxon>
        <taxon>Rhodophyta</taxon>
        <taxon>Bangiophyceae</taxon>
        <taxon>Porphyridiales</taxon>
        <taxon>Porphyridiaceae</taxon>
        <taxon>Porphyridium</taxon>
    </lineage>
</organism>
<comment type="similarity">
    <text evidence="2">Belongs to the glycosyltransferase 31 family. Beta3-Gal-T subfamily.</text>
</comment>
<evidence type="ECO:0000256" key="4">
    <source>
        <dbReference type="ARBA" id="ARBA00022968"/>
    </source>
</evidence>
<reference evidence="10" key="1">
    <citation type="journal article" date="2019" name="Nat. Commun.">
        <title>Expansion of phycobilisome linker gene families in mesophilic red algae.</title>
        <authorList>
            <person name="Lee J."/>
            <person name="Kim D."/>
            <person name="Bhattacharya D."/>
            <person name="Yoon H.S."/>
        </authorList>
    </citation>
    <scope>NUCLEOTIDE SEQUENCE [LARGE SCALE GENOMIC DNA]</scope>
    <source>
        <strain evidence="10">CCMP 1328</strain>
    </source>
</reference>
<dbReference type="EMBL" id="VRMN01000005">
    <property type="protein sequence ID" value="KAA8494183.1"/>
    <property type="molecule type" value="Genomic_DNA"/>
</dbReference>
<dbReference type="GO" id="GO:0016020">
    <property type="term" value="C:membrane"/>
    <property type="evidence" value="ECO:0007669"/>
    <property type="project" value="UniProtKB-SubCell"/>
</dbReference>
<evidence type="ECO:0000256" key="2">
    <source>
        <dbReference type="ARBA" id="ARBA00006462"/>
    </source>
</evidence>
<evidence type="ECO:0000256" key="5">
    <source>
        <dbReference type="ARBA" id="ARBA00022989"/>
    </source>
</evidence>
<keyword evidence="6 8" id="KW-0472">Membrane</keyword>
<keyword evidence="10" id="KW-1185">Reference proteome</keyword>
<dbReference type="InterPro" id="IPR026050">
    <property type="entry name" value="C1GALT1/C1GALT1_chp1"/>
</dbReference>
<comment type="subcellular location">
    <subcellularLocation>
        <location evidence="1">Membrane</location>
        <topology evidence="1">Single-pass type II membrane protein</topology>
    </subcellularLocation>
</comment>
<evidence type="ECO:0000256" key="3">
    <source>
        <dbReference type="ARBA" id="ARBA00022692"/>
    </source>
</evidence>
<dbReference type="Gene3D" id="3.90.550.50">
    <property type="match status" value="1"/>
</dbReference>
<evidence type="ECO:0000313" key="10">
    <source>
        <dbReference type="Proteomes" id="UP000324585"/>
    </source>
</evidence>
<name>A0A5J4YTT9_PORPP</name>
<comment type="caution">
    <text evidence="9">The sequence shown here is derived from an EMBL/GenBank/DDBJ whole genome shotgun (WGS) entry which is preliminary data.</text>
</comment>
<feature type="region of interest" description="Disordered" evidence="7">
    <location>
        <begin position="136"/>
        <end position="155"/>
    </location>
</feature>
<feature type="compositionally biased region" description="Basic and acidic residues" evidence="7">
    <location>
        <begin position="508"/>
        <end position="524"/>
    </location>
</feature>
<dbReference type="OrthoDB" id="3737at2759"/>
<sequence length="560" mass="62571">MRALTWRGHVHSAREGKADDDGVARQRGSGEGACGWWAAWLPLAAVGPNASAGGGRPLMPYGASSARSGRASVVVGVAVISVLLLLGMIAKLRWSVRRGGGAASSPAQATSAREGAPREADGRLAGEMILKVPAPAQKGATWPDENGRDTHPADDVTWDDVAHDVVICIKTGPEVQDQRLAEARRTWMRDRNIPNLVVLSTVRVELWAGFFSVDIHEYAERLAEKVNFNMNGVLFHDGWAGDKDKNLPGVSFLYREFPKKKVYVMIDDDTYLFLDNLAHNLLRERDQSLSKVWHHAFRKPVFAGRLYRVDKCWIYSVKRGSNLLFAHGGSGIIMNNAALRRLYPTIPSCMKRISPHCWAGDAILAACMDEVHIRASRSRLVNGEHLSWALLGPERKKLGRPLLWASALRIVSMHQLPPHEMDLLARFERIQDPHRPRTFAELKAYALAPEQNLTLTPRRWYKKKKELEQQQPELRQREPHHGDSQQRDHPQAVDDGQEGDPRQALGAIKEDEKSSVERLDRNEEGQPVMDEPGDDIADARAGRHDAVLEANMVHDREPPV</sequence>
<keyword evidence="5 8" id="KW-1133">Transmembrane helix</keyword>
<dbReference type="AlphaFoldDB" id="A0A5J4YTT9"/>
<gene>
    <name evidence="9" type="ORF">FVE85_4158</name>
</gene>
<feature type="region of interest" description="Disordered" evidence="7">
    <location>
        <begin position="99"/>
        <end position="119"/>
    </location>
</feature>
<feature type="compositionally biased region" description="Basic and acidic residues" evidence="7">
    <location>
        <begin position="474"/>
        <end position="492"/>
    </location>
</feature>
<evidence type="ECO:0000256" key="1">
    <source>
        <dbReference type="ARBA" id="ARBA00004606"/>
    </source>
</evidence>
<proteinExistence type="inferred from homology"/>
<evidence type="ECO:0000256" key="7">
    <source>
        <dbReference type="SAM" id="MobiDB-lite"/>
    </source>
</evidence>
<dbReference type="PANTHER" id="PTHR23033">
    <property type="entry name" value="BETA1,3-GALACTOSYLTRANSFERASE"/>
    <property type="match status" value="1"/>
</dbReference>
<protein>
    <submittedName>
        <fullName evidence="9">Uncharacterized protein</fullName>
    </submittedName>
</protein>
<feature type="region of interest" description="Disordered" evidence="7">
    <location>
        <begin position="458"/>
        <end position="544"/>
    </location>
</feature>
<feature type="transmembrane region" description="Helical" evidence="8">
    <location>
        <begin position="71"/>
        <end position="90"/>
    </location>
</feature>
<keyword evidence="4" id="KW-0735">Signal-anchor</keyword>
<evidence type="ECO:0000256" key="6">
    <source>
        <dbReference type="ARBA" id="ARBA00023136"/>
    </source>
</evidence>